<comment type="caution">
    <text evidence="2">The sequence shown here is derived from an EMBL/GenBank/DDBJ whole genome shotgun (WGS) entry which is preliminary data.</text>
</comment>
<dbReference type="AlphaFoldDB" id="A0A917PPC9"/>
<dbReference type="EMBL" id="BMOE01000015">
    <property type="protein sequence ID" value="GGJ86118.1"/>
    <property type="molecule type" value="Genomic_DNA"/>
</dbReference>
<keyword evidence="3" id="KW-1185">Reference proteome</keyword>
<evidence type="ECO:0000313" key="3">
    <source>
        <dbReference type="Proteomes" id="UP000635726"/>
    </source>
</evidence>
<proteinExistence type="predicted"/>
<evidence type="ECO:0000256" key="1">
    <source>
        <dbReference type="SAM" id="SignalP"/>
    </source>
</evidence>
<protein>
    <submittedName>
        <fullName evidence="2">Uncharacterized protein</fullName>
    </submittedName>
</protein>
<feature type="chain" id="PRO_5038001061" evidence="1">
    <location>
        <begin position="26"/>
        <end position="189"/>
    </location>
</feature>
<evidence type="ECO:0000313" key="2">
    <source>
        <dbReference type="EMBL" id="GGJ86118.1"/>
    </source>
</evidence>
<organism evidence="2 3">
    <name type="scientific">Deinococcus aquiradiocola</name>
    <dbReference type="NCBI Taxonomy" id="393059"/>
    <lineage>
        <taxon>Bacteria</taxon>
        <taxon>Thermotogati</taxon>
        <taxon>Deinococcota</taxon>
        <taxon>Deinococci</taxon>
        <taxon>Deinococcales</taxon>
        <taxon>Deinococcaceae</taxon>
        <taxon>Deinococcus</taxon>
    </lineage>
</organism>
<feature type="signal peptide" evidence="1">
    <location>
        <begin position="1"/>
        <end position="25"/>
    </location>
</feature>
<accession>A0A917PPC9</accession>
<sequence>MGCVGWDMRLPLLATAVLVSTSVCAVAEGKVDALFRARQATLASATGSEPGVSCGAAVDARTDIVAFPAGRSDRLYTYGYGIGRAYVLRGGKAQLVWCGKALYTRKDVARWASSLHGNAAHALSYPFGTKWGQLPVEKGGMEIYSAFAGTLTTMTMNPTGRILCSKTRGDPVAGEFRSAMQFRSDDTCP</sequence>
<keyword evidence="1" id="KW-0732">Signal</keyword>
<gene>
    <name evidence="2" type="ORF">GCM10008939_32470</name>
</gene>
<reference evidence="2" key="1">
    <citation type="journal article" date="2014" name="Int. J. Syst. Evol. Microbiol.">
        <title>Complete genome sequence of Corynebacterium casei LMG S-19264T (=DSM 44701T), isolated from a smear-ripened cheese.</title>
        <authorList>
            <consortium name="US DOE Joint Genome Institute (JGI-PGF)"/>
            <person name="Walter F."/>
            <person name="Albersmeier A."/>
            <person name="Kalinowski J."/>
            <person name="Ruckert C."/>
        </authorList>
    </citation>
    <scope>NUCLEOTIDE SEQUENCE</scope>
    <source>
        <strain evidence="2">JCM 14371</strain>
    </source>
</reference>
<dbReference type="Proteomes" id="UP000635726">
    <property type="component" value="Unassembled WGS sequence"/>
</dbReference>
<reference evidence="2" key="2">
    <citation type="submission" date="2020-09" db="EMBL/GenBank/DDBJ databases">
        <authorList>
            <person name="Sun Q."/>
            <person name="Ohkuma M."/>
        </authorList>
    </citation>
    <scope>NUCLEOTIDE SEQUENCE</scope>
    <source>
        <strain evidence="2">JCM 14371</strain>
    </source>
</reference>
<name>A0A917PPC9_9DEIO</name>